<protein>
    <submittedName>
        <fullName evidence="1">Uncharacterized protein</fullName>
    </submittedName>
</protein>
<accession>A0A381V8Q8</accession>
<sequence>MGSNPIRPAIYFPDQCVHLQGIILLSNEQSSGPSDFILIGICFIHSECLPFLQNQQIS</sequence>
<reference evidence="1" key="1">
    <citation type="submission" date="2018-05" db="EMBL/GenBank/DDBJ databases">
        <authorList>
            <person name="Lanie J.A."/>
            <person name="Ng W.-L."/>
            <person name="Kazmierczak K.M."/>
            <person name="Andrzejewski T.M."/>
            <person name="Davidsen T.M."/>
            <person name="Wayne K.J."/>
            <person name="Tettelin H."/>
            <person name="Glass J.I."/>
            <person name="Rusch D."/>
            <person name="Podicherti R."/>
            <person name="Tsui H.-C.T."/>
            <person name="Winkler M.E."/>
        </authorList>
    </citation>
    <scope>NUCLEOTIDE SEQUENCE</scope>
</reference>
<organism evidence="1">
    <name type="scientific">marine metagenome</name>
    <dbReference type="NCBI Taxonomy" id="408172"/>
    <lineage>
        <taxon>unclassified sequences</taxon>
        <taxon>metagenomes</taxon>
        <taxon>ecological metagenomes</taxon>
    </lineage>
</organism>
<dbReference type="AlphaFoldDB" id="A0A381V8Q8"/>
<name>A0A381V8Q8_9ZZZZ</name>
<evidence type="ECO:0000313" key="1">
    <source>
        <dbReference type="EMBL" id="SVA36700.1"/>
    </source>
</evidence>
<proteinExistence type="predicted"/>
<gene>
    <name evidence="1" type="ORF">METZ01_LOCUS89554</name>
</gene>
<dbReference type="EMBL" id="UINC01008143">
    <property type="protein sequence ID" value="SVA36700.1"/>
    <property type="molecule type" value="Genomic_DNA"/>
</dbReference>